<proteinExistence type="predicted"/>
<dbReference type="InterPro" id="IPR042509">
    <property type="entry name" value="ZCCHC3"/>
</dbReference>
<accession>A0A974CND9</accession>
<dbReference type="InterPro" id="IPR057811">
    <property type="entry name" value="RBD_ZCCHC3_2nd"/>
</dbReference>
<feature type="domain" description="Zinc finger CCHC" evidence="2">
    <location>
        <begin position="288"/>
        <end position="363"/>
    </location>
</feature>
<evidence type="ECO:0000313" key="4">
    <source>
        <dbReference type="EMBL" id="OCT75431.1"/>
    </source>
</evidence>
<evidence type="ECO:0000256" key="1">
    <source>
        <dbReference type="SAM" id="MobiDB-lite"/>
    </source>
</evidence>
<name>A0A974CND9_XENLA</name>
<dbReference type="Pfam" id="PF23058">
    <property type="entry name" value="RBD_ZCCHC3_2nd"/>
    <property type="match status" value="1"/>
</dbReference>
<dbReference type="AlphaFoldDB" id="A0A974CND9"/>
<dbReference type="GO" id="GO:0002218">
    <property type="term" value="P:activation of innate immune response"/>
    <property type="evidence" value="ECO:0007669"/>
    <property type="project" value="InterPro"/>
</dbReference>
<dbReference type="PANTHER" id="PTHR22639">
    <property type="entry name" value="GAG-RELATED PROTEIN"/>
    <property type="match status" value="1"/>
</dbReference>
<dbReference type="EMBL" id="CM004476">
    <property type="protein sequence ID" value="OCT75431.1"/>
    <property type="molecule type" value="Genomic_DNA"/>
</dbReference>
<evidence type="ECO:0000259" key="2">
    <source>
        <dbReference type="Pfam" id="PF23057"/>
    </source>
</evidence>
<feature type="region of interest" description="Disordered" evidence="1">
    <location>
        <begin position="61"/>
        <end position="96"/>
    </location>
</feature>
<dbReference type="InterPro" id="IPR057810">
    <property type="entry name" value="RBD_ZCCHC3_1st"/>
</dbReference>
<dbReference type="Proteomes" id="UP000694892">
    <property type="component" value="Chromosome 6L"/>
</dbReference>
<dbReference type="PANTHER" id="PTHR22639:SF8">
    <property type="match status" value="1"/>
</dbReference>
<dbReference type="Pfam" id="PF23057">
    <property type="entry name" value="RBD_ZCCHC3_1st"/>
    <property type="match status" value="1"/>
</dbReference>
<evidence type="ECO:0000259" key="3">
    <source>
        <dbReference type="Pfam" id="PF23058"/>
    </source>
</evidence>
<evidence type="ECO:0000313" key="5">
    <source>
        <dbReference type="Proteomes" id="UP000694892"/>
    </source>
</evidence>
<organism evidence="4 5">
    <name type="scientific">Xenopus laevis</name>
    <name type="common">African clawed frog</name>
    <dbReference type="NCBI Taxonomy" id="8355"/>
    <lineage>
        <taxon>Eukaryota</taxon>
        <taxon>Metazoa</taxon>
        <taxon>Chordata</taxon>
        <taxon>Craniata</taxon>
        <taxon>Vertebrata</taxon>
        <taxon>Euteleostomi</taxon>
        <taxon>Amphibia</taxon>
        <taxon>Batrachia</taxon>
        <taxon>Anura</taxon>
        <taxon>Pipoidea</taxon>
        <taxon>Pipidae</taxon>
        <taxon>Xenopodinae</taxon>
        <taxon>Xenopus</taxon>
        <taxon>Xenopus</taxon>
    </lineage>
</organism>
<dbReference type="GO" id="GO:0003690">
    <property type="term" value="F:double-stranded DNA binding"/>
    <property type="evidence" value="ECO:0007669"/>
    <property type="project" value="InterPro"/>
</dbReference>
<protein>
    <submittedName>
        <fullName evidence="4">Uncharacterized protein</fullName>
    </submittedName>
</protein>
<feature type="domain" description="Zinc finger CCHC" evidence="3">
    <location>
        <begin position="378"/>
        <end position="415"/>
    </location>
</feature>
<dbReference type="GO" id="GO:0003723">
    <property type="term" value="F:RNA binding"/>
    <property type="evidence" value="ECO:0007669"/>
    <property type="project" value="InterPro"/>
</dbReference>
<reference evidence="5" key="1">
    <citation type="journal article" date="2016" name="Nature">
        <title>Genome evolution in the allotetraploid frog Xenopus laevis.</title>
        <authorList>
            <person name="Session A.M."/>
            <person name="Uno Y."/>
            <person name="Kwon T."/>
            <person name="Chapman J.A."/>
            <person name="Toyoda A."/>
            <person name="Takahashi S."/>
            <person name="Fukui A."/>
            <person name="Hikosaka A."/>
            <person name="Suzuki A."/>
            <person name="Kondo M."/>
            <person name="van Heeringen S.J."/>
            <person name="Quigley I."/>
            <person name="Heinz S."/>
            <person name="Ogino H."/>
            <person name="Ochi H."/>
            <person name="Hellsten U."/>
            <person name="Lyons J.B."/>
            <person name="Simakov O."/>
            <person name="Putnam N."/>
            <person name="Stites J."/>
            <person name="Kuroki Y."/>
            <person name="Tanaka T."/>
            <person name="Michiue T."/>
            <person name="Watanabe M."/>
            <person name="Bogdanovic O."/>
            <person name="Lister R."/>
            <person name="Georgiou G."/>
            <person name="Paranjpe S.S."/>
            <person name="van Kruijsbergen I."/>
            <person name="Shu S."/>
            <person name="Carlson J."/>
            <person name="Kinoshita T."/>
            <person name="Ohta Y."/>
            <person name="Mawaribuchi S."/>
            <person name="Jenkins J."/>
            <person name="Grimwood J."/>
            <person name="Schmutz J."/>
            <person name="Mitros T."/>
            <person name="Mozaffari S.V."/>
            <person name="Suzuki Y."/>
            <person name="Haramoto Y."/>
            <person name="Yamamoto T.S."/>
            <person name="Takagi C."/>
            <person name="Heald R."/>
            <person name="Miller K."/>
            <person name="Haudenschild C."/>
            <person name="Kitzman J."/>
            <person name="Nakayama T."/>
            <person name="Izutsu Y."/>
            <person name="Robert J."/>
            <person name="Fortriede J."/>
            <person name="Burns K."/>
            <person name="Lotay V."/>
            <person name="Karimi K."/>
            <person name="Yasuoka Y."/>
            <person name="Dichmann D.S."/>
            <person name="Flajnik M.F."/>
            <person name="Houston D.W."/>
            <person name="Shendure J."/>
            <person name="DuPasquier L."/>
            <person name="Vize P.D."/>
            <person name="Zorn A.M."/>
            <person name="Ito M."/>
            <person name="Marcotte E.M."/>
            <person name="Wallingford J.B."/>
            <person name="Ito Y."/>
            <person name="Asashima M."/>
            <person name="Ueno N."/>
            <person name="Matsuda Y."/>
            <person name="Veenstra G.J."/>
            <person name="Fujiyama A."/>
            <person name="Harland R.M."/>
            <person name="Taira M."/>
            <person name="Rokhsar D.S."/>
        </authorList>
    </citation>
    <scope>NUCLEOTIDE SEQUENCE [LARGE SCALE GENOMIC DNA]</scope>
    <source>
        <strain evidence="5">J</strain>
    </source>
</reference>
<gene>
    <name evidence="4" type="ORF">XELAEV_18030611mg</name>
</gene>
<sequence>MPFNNYTTSSVQNQSQYLSKIDAINSELRALQKQISKNHRIIVPLFKVYVNRRRFEQTQGALKGPVSYRSRHQMSSSSSSSDSDKEGKRTGKLSPKKTVVDQIHAPNFIFSAEEINEVDDHIKKTKACFKEQETYVFQLFLPCLKEKITRSLLYPLTKRHYQGHGKFIEIELMSCHQNTVPVKMGESIGVDGEAIGMECDGMNEKVVRQCAEVVLTETVPSPSDNISSLSDVVPPAISLPPVVSVTTSLLSNVTAQSQNLNPNQSSSSSASVVKPKKNITGPVFKQTNMIRLRWEKDKDLMPTRDEIAKQMLLKQSTLTSTDVRAYIKFSHREYDIVFKTPPALEFFWQDYDKFRNTDLWKVFRVIPITKPETKRVTILFNNDRVPPEDILIWLRRQCKVLTPLRMDIDSKGYWSRGL</sequence>